<feature type="transmembrane region" description="Helical" evidence="9">
    <location>
        <begin position="457"/>
        <end position="482"/>
    </location>
</feature>
<dbReference type="InParanoid" id="A0A2J7Q8A1"/>
<dbReference type="InterPro" id="IPR002159">
    <property type="entry name" value="CD36_fam"/>
</dbReference>
<keyword evidence="11" id="KW-1185">Reference proteome</keyword>
<comment type="caution">
    <text evidence="10">The sequence shown here is derived from an EMBL/GenBank/DDBJ whole genome shotgun (WGS) entry which is preliminary data.</text>
</comment>
<keyword evidence="6 9" id="KW-0472">Membrane</keyword>
<dbReference type="PRINTS" id="PR01609">
    <property type="entry name" value="CD36FAMILY"/>
</dbReference>
<evidence type="ECO:0000256" key="6">
    <source>
        <dbReference type="ARBA" id="ARBA00023136"/>
    </source>
</evidence>
<evidence type="ECO:0000256" key="3">
    <source>
        <dbReference type="ARBA" id="ARBA00022475"/>
    </source>
</evidence>
<keyword evidence="4 9" id="KW-0812">Transmembrane</keyword>
<keyword evidence="5 9" id="KW-1133">Transmembrane helix</keyword>
<evidence type="ECO:0000313" key="10">
    <source>
        <dbReference type="EMBL" id="PNF24814.1"/>
    </source>
</evidence>
<dbReference type="PANTHER" id="PTHR11923:SF114">
    <property type="entry name" value="FI02050P-RELATED"/>
    <property type="match status" value="1"/>
</dbReference>
<evidence type="ECO:0000256" key="4">
    <source>
        <dbReference type="ARBA" id="ARBA00022692"/>
    </source>
</evidence>
<evidence type="ECO:0000313" key="11">
    <source>
        <dbReference type="Proteomes" id="UP000235965"/>
    </source>
</evidence>
<evidence type="ECO:0000256" key="1">
    <source>
        <dbReference type="ARBA" id="ARBA00004236"/>
    </source>
</evidence>
<keyword evidence="3" id="KW-1003">Cell membrane</keyword>
<evidence type="ECO:0000256" key="7">
    <source>
        <dbReference type="ARBA" id="ARBA00023180"/>
    </source>
</evidence>
<sequence length="517" mass="58228">MALSVNTKKGLVFGIGAALVVIGGVLGGVWLLIVDSILSGEMGLTSQSESYTMWEETPIPMFIEVYFFNWTNAAEFQQRPQEVVPEFAELGPYIFSEHHTKVNIVWNDNNTVTFQQVRRWHFDPERSNGTLRDEITNINVIAVTVEYMIRHFNPVVQIIVDTLVKNLEPLFVTKTVGQLMFEGYEDELLNITAALNVSEFQVPMDKFGWFYPRNNSPTYDGVFNMHTGTDNLNLLGIMDAWNYEQYPPYYDGECARITGSTGELFPPLENVDKVALFAPELCSSLDLVKSDDPYSKHGLEAYRFIGDDRALDNGTKYPDNRCYCAKRQIIGTHEISACTEECAPSGVRSISKCRFGAPAYISFPHFYKADPSYLLNIRGLNPKQDLHEFYVAVEPHTGIPLDVKARVQINILLRPYKNSKLFNNVPKVMIPMLWFTQSAELSDNLADLTKLLVSLPAIGWVTFFGLAGIGALLIICGIVITLRRGWDGDDSDKLLANDSSSGTPVVREVERNREEEK</sequence>
<accession>A0A2J7Q8A1</accession>
<dbReference type="GO" id="GO:0005737">
    <property type="term" value="C:cytoplasm"/>
    <property type="evidence" value="ECO:0007669"/>
    <property type="project" value="TreeGrafter"/>
</dbReference>
<evidence type="ECO:0000256" key="8">
    <source>
        <dbReference type="SAM" id="MobiDB-lite"/>
    </source>
</evidence>
<dbReference type="PANTHER" id="PTHR11923">
    <property type="entry name" value="SCAVENGER RECEPTOR CLASS B TYPE-1 SR-B1"/>
    <property type="match status" value="1"/>
</dbReference>
<dbReference type="EMBL" id="NEVH01016966">
    <property type="protein sequence ID" value="PNF24815.1"/>
    <property type="molecule type" value="Genomic_DNA"/>
</dbReference>
<protein>
    <submittedName>
        <fullName evidence="10">Protein croquemort</fullName>
    </submittedName>
</protein>
<dbReference type="GO" id="GO:0005044">
    <property type="term" value="F:scavenger receptor activity"/>
    <property type="evidence" value="ECO:0007669"/>
    <property type="project" value="TreeGrafter"/>
</dbReference>
<comment type="subcellular location">
    <subcellularLocation>
        <location evidence="1">Cell membrane</location>
    </subcellularLocation>
</comment>
<dbReference type="EMBL" id="NEVH01016966">
    <property type="protein sequence ID" value="PNF24812.1"/>
    <property type="molecule type" value="Genomic_DNA"/>
</dbReference>
<dbReference type="Pfam" id="PF01130">
    <property type="entry name" value="CD36"/>
    <property type="match status" value="1"/>
</dbReference>
<proteinExistence type="inferred from homology"/>
<comment type="similarity">
    <text evidence="2">Belongs to the CD36 family.</text>
</comment>
<dbReference type="EMBL" id="NEVH01016966">
    <property type="protein sequence ID" value="PNF24813.1"/>
    <property type="molecule type" value="Genomic_DNA"/>
</dbReference>
<reference evidence="10 11" key="1">
    <citation type="submission" date="2017-12" db="EMBL/GenBank/DDBJ databases">
        <title>Hemimetabolous genomes reveal molecular basis of termite eusociality.</title>
        <authorList>
            <person name="Harrison M.C."/>
            <person name="Jongepier E."/>
            <person name="Robertson H.M."/>
            <person name="Arning N."/>
            <person name="Bitard-Feildel T."/>
            <person name="Chao H."/>
            <person name="Childers C.P."/>
            <person name="Dinh H."/>
            <person name="Doddapaneni H."/>
            <person name="Dugan S."/>
            <person name="Gowin J."/>
            <person name="Greiner C."/>
            <person name="Han Y."/>
            <person name="Hu H."/>
            <person name="Hughes D.S.T."/>
            <person name="Huylmans A.-K."/>
            <person name="Kemena C."/>
            <person name="Kremer L.P.M."/>
            <person name="Lee S.L."/>
            <person name="Lopez-Ezquerra A."/>
            <person name="Mallet L."/>
            <person name="Monroy-Kuhn J.M."/>
            <person name="Moser A."/>
            <person name="Murali S.C."/>
            <person name="Muzny D.M."/>
            <person name="Otani S."/>
            <person name="Piulachs M.-D."/>
            <person name="Poelchau M."/>
            <person name="Qu J."/>
            <person name="Schaub F."/>
            <person name="Wada-Katsumata A."/>
            <person name="Worley K.C."/>
            <person name="Xie Q."/>
            <person name="Ylla G."/>
            <person name="Poulsen M."/>
            <person name="Gibbs R.A."/>
            <person name="Schal C."/>
            <person name="Richards S."/>
            <person name="Belles X."/>
            <person name="Korb J."/>
            <person name="Bornberg-Bauer E."/>
        </authorList>
    </citation>
    <scope>NUCLEOTIDE SEQUENCE [LARGE SCALE GENOMIC DNA]</scope>
    <source>
        <tissue evidence="10">Whole body</tissue>
    </source>
</reference>
<dbReference type="FunCoup" id="A0A2J7Q8A1">
    <property type="interactions" value="41"/>
</dbReference>
<organism evidence="10 11">
    <name type="scientific">Cryptotermes secundus</name>
    <dbReference type="NCBI Taxonomy" id="105785"/>
    <lineage>
        <taxon>Eukaryota</taxon>
        <taxon>Metazoa</taxon>
        <taxon>Ecdysozoa</taxon>
        <taxon>Arthropoda</taxon>
        <taxon>Hexapoda</taxon>
        <taxon>Insecta</taxon>
        <taxon>Pterygota</taxon>
        <taxon>Neoptera</taxon>
        <taxon>Polyneoptera</taxon>
        <taxon>Dictyoptera</taxon>
        <taxon>Blattodea</taxon>
        <taxon>Blattoidea</taxon>
        <taxon>Termitoidae</taxon>
        <taxon>Kalotermitidae</taxon>
        <taxon>Cryptotermitinae</taxon>
        <taxon>Cryptotermes</taxon>
    </lineage>
</organism>
<evidence type="ECO:0000256" key="9">
    <source>
        <dbReference type="SAM" id="Phobius"/>
    </source>
</evidence>
<dbReference type="STRING" id="105785.A0A2J7Q8A1"/>
<dbReference type="EMBL" id="NEVH01016966">
    <property type="protein sequence ID" value="PNF24814.1"/>
    <property type="molecule type" value="Genomic_DNA"/>
</dbReference>
<name>A0A2J7Q8A1_9NEOP</name>
<feature type="region of interest" description="Disordered" evidence="8">
    <location>
        <begin position="493"/>
        <end position="517"/>
    </location>
</feature>
<feature type="transmembrane region" description="Helical" evidence="9">
    <location>
        <begin position="12"/>
        <end position="33"/>
    </location>
</feature>
<dbReference type="Proteomes" id="UP000235965">
    <property type="component" value="Unassembled WGS sequence"/>
</dbReference>
<evidence type="ECO:0000256" key="5">
    <source>
        <dbReference type="ARBA" id="ARBA00022989"/>
    </source>
</evidence>
<evidence type="ECO:0000256" key="2">
    <source>
        <dbReference type="ARBA" id="ARBA00010532"/>
    </source>
</evidence>
<gene>
    <name evidence="10" type="primary">crq_4</name>
    <name evidence="10" type="ORF">B7P43_G15124</name>
</gene>
<dbReference type="OrthoDB" id="514335at2759"/>
<dbReference type="AlphaFoldDB" id="A0A2J7Q8A1"/>
<keyword evidence="7" id="KW-0325">Glycoprotein</keyword>
<dbReference type="EMBL" id="NEVH01016966">
    <property type="protein sequence ID" value="PNF24816.1"/>
    <property type="molecule type" value="Genomic_DNA"/>
</dbReference>
<dbReference type="GO" id="GO:0005886">
    <property type="term" value="C:plasma membrane"/>
    <property type="evidence" value="ECO:0007669"/>
    <property type="project" value="UniProtKB-SubCell"/>
</dbReference>
<feature type="compositionally biased region" description="Basic and acidic residues" evidence="8">
    <location>
        <begin position="507"/>
        <end position="517"/>
    </location>
</feature>